<keyword evidence="2" id="KW-1185">Reference proteome</keyword>
<accession>A0ACB5TTE1</accession>
<protein>
    <submittedName>
        <fullName evidence="1">Unnamed protein product</fullName>
    </submittedName>
</protein>
<sequence length="252" mass="26742">MSNSSVSAYASTSAMSTNPRTSRTSTSSFMGNDCRTSTSSFMGNDSGLYSIKNRHESYDTSLTHMSLDSAASAQVSMFGGQGLRSYSSQQSLKRMSAASNGGESRSGSISYSVIQPNPQQQQTQQQLQLQQTRRILAKQQHQEQSLPSQSGQPPVQLQFNKVFENAALDFSPDANGNRISNGNGSSNYKVNVKLAATPEIDPNTVDVEMTNADGVGAGGSSGNSNSGDTLDGSGDPSFDLFAFINGDFDGEH</sequence>
<evidence type="ECO:0000313" key="1">
    <source>
        <dbReference type="EMBL" id="GME94544.1"/>
    </source>
</evidence>
<proteinExistence type="predicted"/>
<evidence type="ECO:0000313" key="2">
    <source>
        <dbReference type="Proteomes" id="UP001165064"/>
    </source>
</evidence>
<comment type="caution">
    <text evidence="1">The sequence shown here is derived from an EMBL/GenBank/DDBJ whole genome shotgun (WGS) entry which is preliminary data.</text>
</comment>
<reference evidence="1" key="1">
    <citation type="submission" date="2023-04" db="EMBL/GenBank/DDBJ databases">
        <title>Ambrosiozyma monospora NBRC 10751.</title>
        <authorList>
            <person name="Ichikawa N."/>
            <person name="Sato H."/>
            <person name="Tonouchi N."/>
        </authorList>
    </citation>
    <scope>NUCLEOTIDE SEQUENCE</scope>
    <source>
        <strain evidence="1">NBRC 10751</strain>
    </source>
</reference>
<name>A0ACB5TTE1_AMBMO</name>
<organism evidence="1 2">
    <name type="scientific">Ambrosiozyma monospora</name>
    <name type="common">Yeast</name>
    <name type="synonym">Endomycopsis monosporus</name>
    <dbReference type="NCBI Taxonomy" id="43982"/>
    <lineage>
        <taxon>Eukaryota</taxon>
        <taxon>Fungi</taxon>
        <taxon>Dikarya</taxon>
        <taxon>Ascomycota</taxon>
        <taxon>Saccharomycotina</taxon>
        <taxon>Pichiomycetes</taxon>
        <taxon>Pichiales</taxon>
        <taxon>Pichiaceae</taxon>
        <taxon>Ambrosiozyma</taxon>
    </lineage>
</organism>
<dbReference type="Proteomes" id="UP001165064">
    <property type="component" value="Unassembled WGS sequence"/>
</dbReference>
<dbReference type="EMBL" id="BSXS01009078">
    <property type="protein sequence ID" value="GME94544.1"/>
    <property type="molecule type" value="Genomic_DNA"/>
</dbReference>
<gene>
    <name evidence="1" type="ORF">Amon02_000959600</name>
</gene>